<proteinExistence type="predicted"/>
<gene>
    <name evidence="1" type="ORF">GGR95_003847</name>
</gene>
<reference evidence="1 2" key="1">
    <citation type="submission" date="2020-08" db="EMBL/GenBank/DDBJ databases">
        <title>Genomic Encyclopedia of Type Strains, Phase IV (KMG-IV): sequencing the most valuable type-strain genomes for metagenomic binning, comparative biology and taxonomic classification.</title>
        <authorList>
            <person name="Goeker M."/>
        </authorList>
    </citation>
    <scope>NUCLEOTIDE SEQUENCE [LARGE SCALE GENOMIC DNA]</scope>
    <source>
        <strain evidence="1 2">DSM 102234</strain>
    </source>
</reference>
<keyword evidence="2" id="KW-1185">Reference proteome</keyword>
<dbReference type="AlphaFoldDB" id="A0A7W6E8I4"/>
<organism evidence="1 2">
    <name type="scientific">Sulfitobacter undariae</name>
    <dbReference type="NCBI Taxonomy" id="1563671"/>
    <lineage>
        <taxon>Bacteria</taxon>
        <taxon>Pseudomonadati</taxon>
        <taxon>Pseudomonadota</taxon>
        <taxon>Alphaproteobacteria</taxon>
        <taxon>Rhodobacterales</taxon>
        <taxon>Roseobacteraceae</taxon>
        <taxon>Sulfitobacter</taxon>
    </lineage>
</organism>
<evidence type="ECO:0000313" key="1">
    <source>
        <dbReference type="EMBL" id="MBB3996174.1"/>
    </source>
</evidence>
<evidence type="ECO:0000313" key="2">
    <source>
        <dbReference type="Proteomes" id="UP000530268"/>
    </source>
</evidence>
<dbReference type="Proteomes" id="UP000530268">
    <property type="component" value="Unassembled WGS sequence"/>
</dbReference>
<protein>
    <submittedName>
        <fullName evidence="1">Uncharacterized protein</fullName>
    </submittedName>
</protein>
<comment type="caution">
    <text evidence="1">The sequence shown here is derived from an EMBL/GenBank/DDBJ whole genome shotgun (WGS) entry which is preliminary data.</text>
</comment>
<name>A0A7W6E8I4_9RHOB</name>
<sequence length="29" mass="3245">MFTKSGTFGNYCVFEVFEDGLQGLWLPTG</sequence>
<dbReference type="EMBL" id="JACIEI010000040">
    <property type="protein sequence ID" value="MBB3996174.1"/>
    <property type="molecule type" value="Genomic_DNA"/>
</dbReference>
<accession>A0A7W6E8I4</accession>